<name>A0A5E7BLI7_PSEFL</name>
<dbReference type="Pfam" id="PF05163">
    <property type="entry name" value="DinB"/>
    <property type="match status" value="1"/>
</dbReference>
<dbReference type="OrthoDB" id="9807509at2"/>
<dbReference type="InterPro" id="IPR007837">
    <property type="entry name" value="DinB"/>
</dbReference>
<dbReference type="Gene3D" id="1.20.120.450">
    <property type="entry name" value="dinb family like domain"/>
    <property type="match status" value="1"/>
</dbReference>
<accession>A0A5E7BLI7</accession>
<comment type="similarity">
    <text evidence="1">Belongs to the DinB family.</text>
</comment>
<keyword evidence="2 3" id="KW-0479">Metal-binding</keyword>
<organism evidence="4 5">
    <name type="scientific">Pseudomonas fluorescens</name>
    <dbReference type="NCBI Taxonomy" id="294"/>
    <lineage>
        <taxon>Bacteria</taxon>
        <taxon>Pseudomonadati</taxon>
        <taxon>Pseudomonadota</taxon>
        <taxon>Gammaproteobacteria</taxon>
        <taxon>Pseudomonadales</taxon>
        <taxon>Pseudomonadaceae</taxon>
        <taxon>Pseudomonas</taxon>
    </lineage>
</organism>
<dbReference type="SUPFAM" id="SSF109854">
    <property type="entry name" value="DinB/YfiT-like putative metalloenzymes"/>
    <property type="match status" value="1"/>
</dbReference>
<proteinExistence type="inferred from homology"/>
<evidence type="ECO:0000256" key="1">
    <source>
        <dbReference type="ARBA" id="ARBA00008635"/>
    </source>
</evidence>
<dbReference type="PANTHER" id="PTHR37302:SF3">
    <property type="entry name" value="DAMAGE-INDUCIBLE PROTEIN DINB"/>
    <property type="match status" value="1"/>
</dbReference>
<dbReference type="InterPro" id="IPR034660">
    <property type="entry name" value="DinB/YfiT-like"/>
</dbReference>
<dbReference type="GO" id="GO:0046872">
    <property type="term" value="F:metal ion binding"/>
    <property type="evidence" value="ECO:0007669"/>
    <property type="project" value="UniProtKB-KW"/>
</dbReference>
<feature type="binding site" evidence="3">
    <location>
        <position position="146"/>
    </location>
    <ligand>
        <name>a divalent metal cation</name>
        <dbReference type="ChEBI" id="CHEBI:60240"/>
    </ligand>
</feature>
<dbReference type="Proteomes" id="UP000379480">
    <property type="component" value="Unassembled WGS sequence"/>
</dbReference>
<sequence>MDQPLSHHLLTMAYQNAWANHRLAKACGQLSQAEFVAQRVSFFPSIKATLNHILTCDWFYVDALERELRGQSPHPDCYVFFTQDEPFDTSADLKREQTLVDRRLIAYCEQLQDADLSRLVTIARDHPQHDSRLRMLSHLFEHQLHHRGQVHAMLSGTSVSAPQLDEFFCAGEAALRAEDFAELGWTEEQIWGCRTSTKTLTE</sequence>
<evidence type="ECO:0008006" key="6">
    <source>
        <dbReference type="Google" id="ProtNLM"/>
    </source>
</evidence>
<evidence type="ECO:0000256" key="3">
    <source>
        <dbReference type="PIRSR" id="PIRSR607837-1"/>
    </source>
</evidence>
<feature type="binding site" evidence="3">
    <location>
        <position position="52"/>
    </location>
    <ligand>
        <name>a divalent metal cation</name>
        <dbReference type="ChEBI" id="CHEBI:60240"/>
    </ligand>
</feature>
<reference evidence="4 5" key="1">
    <citation type="submission" date="2019-09" db="EMBL/GenBank/DDBJ databases">
        <authorList>
            <person name="Chandra G."/>
            <person name="Truman W A."/>
        </authorList>
    </citation>
    <scope>NUCLEOTIDE SEQUENCE [LARGE SCALE GENOMIC DNA]</scope>
    <source>
        <strain evidence="4">PS723</strain>
    </source>
</reference>
<dbReference type="RefSeq" id="WP_150803479.1">
    <property type="nucleotide sequence ID" value="NZ_CABVHY010000008.1"/>
</dbReference>
<gene>
    <name evidence="4" type="ORF">PS723_01971</name>
</gene>
<dbReference type="AlphaFoldDB" id="A0A5E7BLI7"/>
<protein>
    <recommendedName>
        <fullName evidence="6">Damage-inducible protein DinB</fullName>
    </recommendedName>
</protein>
<dbReference type="PANTHER" id="PTHR37302">
    <property type="entry name" value="SLR1116 PROTEIN"/>
    <property type="match status" value="1"/>
</dbReference>
<evidence type="ECO:0000256" key="2">
    <source>
        <dbReference type="ARBA" id="ARBA00022723"/>
    </source>
</evidence>
<evidence type="ECO:0000313" key="4">
    <source>
        <dbReference type="EMBL" id="VVN92320.1"/>
    </source>
</evidence>
<dbReference type="EMBL" id="CABVHY010000008">
    <property type="protein sequence ID" value="VVN92320.1"/>
    <property type="molecule type" value="Genomic_DNA"/>
</dbReference>
<feature type="binding site" evidence="3">
    <location>
        <position position="142"/>
    </location>
    <ligand>
        <name>a divalent metal cation</name>
        <dbReference type="ChEBI" id="CHEBI:60240"/>
    </ligand>
</feature>
<evidence type="ECO:0000313" key="5">
    <source>
        <dbReference type="Proteomes" id="UP000379480"/>
    </source>
</evidence>